<reference evidence="2 3" key="1">
    <citation type="submission" date="2019-07" db="EMBL/GenBank/DDBJ databases">
        <title>Genomes of Cafeteria roenbergensis.</title>
        <authorList>
            <person name="Fischer M.G."/>
            <person name="Hackl T."/>
            <person name="Roman M."/>
        </authorList>
    </citation>
    <scope>NUCLEOTIDE SEQUENCE [LARGE SCALE GENOMIC DNA]</scope>
    <source>
        <strain evidence="2 3">BVI</strain>
    </source>
</reference>
<keyword evidence="3" id="KW-1185">Reference proteome</keyword>
<feature type="compositionally biased region" description="Low complexity" evidence="1">
    <location>
        <begin position="424"/>
        <end position="436"/>
    </location>
</feature>
<proteinExistence type="predicted"/>
<protein>
    <submittedName>
        <fullName evidence="2">Uncharacterized protein</fullName>
    </submittedName>
</protein>
<dbReference type="EMBL" id="VLTN01000005">
    <property type="protein sequence ID" value="KAA0156000.1"/>
    <property type="molecule type" value="Genomic_DNA"/>
</dbReference>
<accession>A0A5A8CV06</accession>
<feature type="region of interest" description="Disordered" evidence="1">
    <location>
        <begin position="422"/>
        <end position="445"/>
    </location>
</feature>
<dbReference type="AlphaFoldDB" id="A0A5A8CV06"/>
<gene>
    <name evidence="2" type="ORF">FNF29_01418</name>
</gene>
<feature type="region of interest" description="Disordered" evidence="1">
    <location>
        <begin position="29"/>
        <end position="75"/>
    </location>
</feature>
<dbReference type="Proteomes" id="UP000323011">
    <property type="component" value="Unassembled WGS sequence"/>
</dbReference>
<evidence type="ECO:0000256" key="1">
    <source>
        <dbReference type="SAM" id="MobiDB-lite"/>
    </source>
</evidence>
<organism evidence="2 3">
    <name type="scientific">Cafeteria roenbergensis</name>
    <name type="common">Marine flagellate</name>
    <dbReference type="NCBI Taxonomy" id="33653"/>
    <lineage>
        <taxon>Eukaryota</taxon>
        <taxon>Sar</taxon>
        <taxon>Stramenopiles</taxon>
        <taxon>Bigyra</taxon>
        <taxon>Opalozoa</taxon>
        <taxon>Bicosoecida</taxon>
        <taxon>Cafeteriaceae</taxon>
        <taxon>Cafeteria</taxon>
    </lineage>
</organism>
<name>A0A5A8CV06_CAFRO</name>
<feature type="compositionally biased region" description="Polar residues" evidence="1">
    <location>
        <begin position="29"/>
        <end position="42"/>
    </location>
</feature>
<sequence length="715" mass="75030">MRRMRSAVTLALSRRSAVRPAGLLPARCASSSAGPTKLSNIPGSGDAPGGAFARPIASPESGSAEHKAAATAAEGSPADELLARYIRMGRDVVARQSGIESAAELDLEALALDGHRFNAEFSADPTAPTPFVAFAKHYYAMPRPECLIPAFVSLIGQQQGLAGESQVAEALFLGRALGQLGEMATPLGALMMSIADEVGQLLMQRASSDEERMEAMRLQSVRREAMLLVMLHSEVPQLVAAVEQAAEQAEKAVRMLREGEVRPEGEGLEAGDAAAATAMAEETARRMRAILPTDPAARMPMQPLTWPLPGLPYEEPTFFEGAVGTDSPPWARSSQLVSVALTARDRGGEDGSGLDAETWARLSLAVGEACQDAMWAEVQANGDVMTLRKLLGAAAEWIAFADEHGPEHLLDTDNTPVPARYRFGEQGAQPAGGAPDADADADEPADVRERVRFQLARRAMARLIREASQHPLVVEVAELERRDILHLIHSSAAGAGAGPRSTVSAAARQAGTAIESVRPLLHMALAEGRAAARPYAEHFAARLAQAMPASEQEEGAAQEPLLGRGVGVMPPGGLVAMAWALPPMVAAQWSGEDALPPELKPQGGATDEQVAAAVASAGQTGRTGFLARLLPPKPGVELDAESADALAAATAPANTGTVPIDWALAGRRASTVALDAKLAHRLFEITRRAREAELQGARPPPQGAPLPPGARPTRA</sequence>
<feature type="region of interest" description="Disordered" evidence="1">
    <location>
        <begin position="690"/>
        <end position="715"/>
    </location>
</feature>
<comment type="caution">
    <text evidence="2">The sequence shown here is derived from an EMBL/GenBank/DDBJ whole genome shotgun (WGS) entry which is preliminary data.</text>
</comment>
<feature type="compositionally biased region" description="Pro residues" evidence="1">
    <location>
        <begin position="698"/>
        <end position="715"/>
    </location>
</feature>
<evidence type="ECO:0000313" key="3">
    <source>
        <dbReference type="Proteomes" id="UP000323011"/>
    </source>
</evidence>
<evidence type="ECO:0000313" key="2">
    <source>
        <dbReference type="EMBL" id="KAA0156000.1"/>
    </source>
</evidence>